<name>A0A8J7KZP5_9FIRM</name>
<comment type="caution">
    <text evidence="1">The sequence shown here is derived from an EMBL/GenBank/DDBJ whole genome shotgun (WGS) entry which is preliminary data.</text>
</comment>
<keyword evidence="2" id="KW-1185">Reference proteome</keyword>
<organism evidence="1 2">
    <name type="scientific">Mobilitalea sibirica</name>
    <dbReference type="NCBI Taxonomy" id="1462919"/>
    <lineage>
        <taxon>Bacteria</taxon>
        <taxon>Bacillati</taxon>
        <taxon>Bacillota</taxon>
        <taxon>Clostridia</taxon>
        <taxon>Lachnospirales</taxon>
        <taxon>Lachnospiraceae</taxon>
        <taxon>Mobilitalea</taxon>
    </lineage>
</organism>
<sequence>MNLDLLSNLDKIHTTKLGVERIKKNLNLDIDDVVSWCIHKVEITDNIFRRGKNWYVHGNDFVLTINAHSFTIITAHKVNIK</sequence>
<dbReference type="InterPro" id="IPR024229">
    <property type="entry name" value="DUF3781"/>
</dbReference>
<dbReference type="AlphaFoldDB" id="A0A8J7KZP5"/>
<evidence type="ECO:0000313" key="2">
    <source>
        <dbReference type="Proteomes" id="UP000623269"/>
    </source>
</evidence>
<proteinExistence type="predicted"/>
<dbReference type="Proteomes" id="UP000623269">
    <property type="component" value="Unassembled WGS sequence"/>
</dbReference>
<gene>
    <name evidence="1" type="ORF">I5677_07105</name>
</gene>
<protein>
    <submittedName>
        <fullName evidence="1">DUF3781 domain-containing protein</fullName>
    </submittedName>
</protein>
<dbReference type="EMBL" id="JAEAGR010000005">
    <property type="protein sequence ID" value="MBH1940653.1"/>
    <property type="molecule type" value="Genomic_DNA"/>
</dbReference>
<dbReference type="Pfam" id="PF12636">
    <property type="entry name" value="DUF3781"/>
    <property type="match status" value="1"/>
</dbReference>
<accession>A0A8J7KZP5</accession>
<reference evidence="1" key="1">
    <citation type="submission" date="2020-12" db="EMBL/GenBank/DDBJ databases">
        <title>M. sibirica DSM 26468T genome.</title>
        <authorList>
            <person name="Thieme N."/>
            <person name="Rettenmaier R."/>
            <person name="Zverlov V."/>
            <person name="Liebl W."/>
        </authorList>
    </citation>
    <scope>NUCLEOTIDE SEQUENCE</scope>
    <source>
        <strain evidence="1">DSM 26468</strain>
    </source>
</reference>
<evidence type="ECO:0000313" key="1">
    <source>
        <dbReference type="EMBL" id="MBH1940653.1"/>
    </source>
</evidence>
<dbReference type="RefSeq" id="WP_197660870.1">
    <property type="nucleotide sequence ID" value="NZ_JAEAGR010000005.1"/>
</dbReference>